<dbReference type="NCBIfam" id="TIGR00093">
    <property type="entry name" value="pseudouridine synthase"/>
    <property type="match status" value="1"/>
</dbReference>
<dbReference type="InterPro" id="IPR018496">
    <property type="entry name" value="PsdUridine_synth_RsuA/RluB_CS"/>
</dbReference>
<evidence type="ECO:0000256" key="2">
    <source>
        <dbReference type="ARBA" id="ARBA00022884"/>
    </source>
</evidence>
<dbReference type="CDD" id="cd02553">
    <property type="entry name" value="PseudoU_synth_RsuA"/>
    <property type="match status" value="1"/>
</dbReference>
<dbReference type="Gene3D" id="3.30.70.1560">
    <property type="entry name" value="Alpha-L RNA-binding motif"/>
    <property type="match status" value="1"/>
</dbReference>
<evidence type="ECO:0000313" key="10">
    <source>
        <dbReference type="Proteomes" id="UP000664303"/>
    </source>
</evidence>
<dbReference type="EC" id="5.4.99.-" evidence="7"/>
<dbReference type="GO" id="GO:0006364">
    <property type="term" value="P:rRNA processing"/>
    <property type="evidence" value="ECO:0007669"/>
    <property type="project" value="UniProtKB-ARBA"/>
</dbReference>
<evidence type="ECO:0000256" key="7">
    <source>
        <dbReference type="RuleBase" id="RU003887"/>
    </source>
</evidence>
<dbReference type="GO" id="GO:0160136">
    <property type="term" value="F:16S rRNA pseudouridine(516) synthase activity"/>
    <property type="evidence" value="ECO:0007669"/>
    <property type="project" value="UniProtKB-EC"/>
</dbReference>
<dbReference type="Proteomes" id="UP000664303">
    <property type="component" value="Unassembled WGS sequence"/>
</dbReference>
<dbReference type="InterPro" id="IPR006145">
    <property type="entry name" value="PsdUridine_synth_RsuA/RluA"/>
</dbReference>
<dbReference type="AlphaFoldDB" id="A0A939DET3"/>
<comment type="similarity">
    <text evidence="1 7">Belongs to the pseudouridine synthase RsuA family.</text>
</comment>
<keyword evidence="10" id="KW-1185">Reference proteome</keyword>
<comment type="function">
    <text evidence="5">Responsible for synthesis of pseudouridine from uracil-516 in 16S ribosomal RNA.</text>
</comment>
<dbReference type="EMBL" id="JAFKCZ010000006">
    <property type="protein sequence ID" value="MBN7796955.1"/>
    <property type="molecule type" value="Genomic_DNA"/>
</dbReference>
<dbReference type="SUPFAM" id="SSF55174">
    <property type="entry name" value="Alpha-L RNA-binding motif"/>
    <property type="match status" value="1"/>
</dbReference>
<dbReference type="InterPro" id="IPR050343">
    <property type="entry name" value="RsuA_PseudoU_synthase"/>
</dbReference>
<dbReference type="PANTHER" id="PTHR47683:SF4">
    <property type="entry name" value="PSEUDOURIDINE SYNTHASE"/>
    <property type="match status" value="1"/>
</dbReference>
<dbReference type="InterPro" id="IPR020103">
    <property type="entry name" value="PsdUridine_synth_cat_dom_sf"/>
</dbReference>
<feature type="domain" description="Pseudouridine synthase RsuA/RluA-like" evidence="8">
    <location>
        <begin position="70"/>
        <end position="198"/>
    </location>
</feature>
<evidence type="ECO:0000313" key="9">
    <source>
        <dbReference type="EMBL" id="MBN7796955.1"/>
    </source>
</evidence>
<dbReference type="GO" id="GO:0001522">
    <property type="term" value="P:pseudouridine synthesis"/>
    <property type="evidence" value="ECO:0007669"/>
    <property type="project" value="InterPro"/>
</dbReference>
<name>A0A939DET3_9GAMM</name>
<dbReference type="Gene3D" id="3.10.290.10">
    <property type="entry name" value="RNA-binding S4 domain"/>
    <property type="match status" value="1"/>
</dbReference>
<dbReference type="InterPro" id="IPR042092">
    <property type="entry name" value="PsdUridine_s_RsuA/RluB/E/F_cat"/>
</dbReference>
<dbReference type="RefSeq" id="WP_206560393.1">
    <property type="nucleotide sequence ID" value="NZ_JAFKCZ010000006.1"/>
</dbReference>
<dbReference type="PROSITE" id="PS01149">
    <property type="entry name" value="PSI_RSU"/>
    <property type="match status" value="1"/>
</dbReference>
<dbReference type="PROSITE" id="PS50889">
    <property type="entry name" value="S4"/>
    <property type="match status" value="1"/>
</dbReference>
<evidence type="ECO:0000256" key="4">
    <source>
        <dbReference type="ARBA" id="ARBA00036749"/>
    </source>
</evidence>
<dbReference type="PANTHER" id="PTHR47683">
    <property type="entry name" value="PSEUDOURIDINE SYNTHASE FAMILY PROTEIN-RELATED"/>
    <property type="match status" value="1"/>
</dbReference>
<proteinExistence type="inferred from homology"/>
<dbReference type="Gene3D" id="3.30.70.580">
    <property type="entry name" value="Pseudouridine synthase I, catalytic domain, N-terminal subdomain"/>
    <property type="match status" value="1"/>
</dbReference>
<dbReference type="Pfam" id="PF00849">
    <property type="entry name" value="PseudoU_synth_2"/>
    <property type="match status" value="1"/>
</dbReference>
<evidence type="ECO:0000256" key="3">
    <source>
        <dbReference type="ARBA" id="ARBA00023235"/>
    </source>
</evidence>
<reference evidence="9" key="1">
    <citation type="submission" date="2021-02" db="EMBL/GenBank/DDBJ databases">
        <title>PHA producing bacteria isolated from coastal sediment in Guangdong, Shenzhen.</title>
        <authorList>
            <person name="Zheng W."/>
            <person name="Yu S."/>
            <person name="Huang Y."/>
        </authorList>
    </citation>
    <scope>NUCLEOTIDE SEQUENCE</scope>
    <source>
        <strain evidence="9">TN14-10</strain>
    </source>
</reference>
<evidence type="ECO:0000256" key="5">
    <source>
        <dbReference type="ARBA" id="ARBA00037590"/>
    </source>
</evidence>
<keyword evidence="2 6" id="KW-0694">RNA-binding</keyword>
<dbReference type="InterPro" id="IPR036986">
    <property type="entry name" value="S4_RNA-bd_sf"/>
</dbReference>
<keyword evidence="3 7" id="KW-0413">Isomerase</keyword>
<comment type="caution">
    <text evidence="9">The sequence shown here is derived from an EMBL/GenBank/DDBJ whole genome shotgun (WGS) entry which is preliminary data.</text>
</comment>
<dbReference type="InterPro" id="IPR020094">
    <property type="entry name" value="TruA/RsuA/RluB/E/F_N"/>
</dbReference>
<protein>
    <recommendedName>
        <fullName evidence="7">Pseudouridine synthase</fullName>
        <ecNumber evidence="7">5.4.99.-</ecNumber>
    </recommendedName>
</protein>
<gene>
    <name evidence="9" type="ORF">JYP50_10150</name>
</gene>
<accession>A0A939DET3</accession>
<dbReference type="SUPFAM" id="SSF55120">
    <property type="entry name" value="Pseudouridine synthase"/>
    <property type="match status" value="1"/>
</dbReference>
<evidence type="ECO:0000256" key="1">
    <source>
        <dbReference type="ARBA" id="ARBA00008348"/>
    </source>
</evidence>
<evidence type="ECO:0000256" key="6">
    <source>
        <dbReference type="PROSITE-ProRule" id="PRU00182"/>
    </source>
</evidence>
<dbReference type="GO" id="GO:0003723">
    <property type="term" value="F:RNA binding"/>
    <property type="evidence" value="ECO:0007669"/>
    <property type="project" value="UniProtKB-KW"/>
</dbReference>
<dbReference type="InterPro" id="IPR000748">
    <property type="entry name" value="PsdUridine_synth_RsuA/RluB/E/F"/>
</dbReference>
<organism evidence="9 10">
    <name type="scientific">Parahaliea mediterranea</name>
    <dbReference type="NCBI Taxonomy" id="651086"/>
    <lineage>
        <taxon>Bacteria</taxon>
        <taxon>Pseudomonadati</taxon>
        <taxon>Pseudomonadota</taxon>
        <taxon>Gammaproteobacteria</taxon>
        <taxon>Cellvibrionales</taxon>
        <taxon>Halieaceae</taxon>
        <taxon>Parahaliea</taxon>
    </lineage>
</organism>
<sequence>MSGAGRSKRARLDRFISQQVGINRRDVRTLLARGRIVVDGEPARAINQVINQFTCVTLDGQVLQDKTPIYLMMNKPAGVISATRDPQHRTVVELLGENSAAELHIAGRLDLNSTGLLLLTNDGRWSRWLSSPEQRITKRYRVVVANPLTTEYIDAFAQGMYFSFEGITTRPAALRILSDFEAEVELTEGRYHQIKRMFGRFRNRVLKLHRVAIGDVELDRTLAPGQSRGLCARELALLNGANAP</sequence>
<evidence type="ECO:0000259" key="8">
    <source>
        <dbReference type="Pfam" id="PF00849"/>
    </source>
</evidence>
<comment type="catalytic activity">
    <reaction evidence="4">
        <text>uridine(516) in 16S rRNA = pseudouridine(516) in 16S rRNA</text>
        <dbReference type="Rhea" id="RHEA:38867"/>
        <dbReference type="Rhea" id="RHEA-COMP:10089"/>
        <dbReference type="Rhea" id="RHEA-COMP:10090"/>
        <dbReference type="ChEBI" id="CHEBI:65314"/>
        <dbReference type="ChEBI" id="CHEBI:65315"/>
        <dbReference type="EC" id="5.4.99.19"/>
    </reaction>
</comment>